<dbReference type="Proteomes" id="UP001165960">
    <property type="component" value="Unassembled WGS sequence"/>
</dbReference>
<sequence>MEIHNFGTLDEFSLQSEEVIPPEVCTIILQEQLQGLTVSQQDTSLALNEKYKEIIAKDNFDLGCARNTLHHIDTGKEHPICICPIQCSCASGAAVDEEIEKLV</sequence>
<evidence type="ECO:0000313" key="2">
    <source>
        <dbReference type="Proteomes" id="UP001165960"/>
    </source>
</evidence>
<keyword evidence="2" id="KW-1185">Reference proteome</keyword>
<evidence type="ECO:0000313" key="1">
    <source>
        <dbReference type="EMBL" id="KAJ9051321.1"/>
    </source>
</evidence>
<gene>
    <name evidence="1" type="ORF">DSO57_1005609</name>
</gene>
<organism evidence="1 2">
    <name type="scientific">Entomophthora muscae</name>
    <dbReference type="NCBI Taxonomy" id="34485"/>
    <lineage>
        <taxon>Eukaryota</taxon>
        <taxon>Fungi</taxon>
        <taxon>Fungi incertae sedis</taxon>
        <taxon>Zoopagomycota</taxon>
        <taxon>Entomophthoromycotina</taxon>
        <taxon>Entomophthoromycetes</taxon>
        <taxon>Entomophthorales</taxon>
        <taxon>Entomophthoraceae</taxon>
        <taxon>Entomophthora</taxon>
    </lineage>
</organism>
<protein>
    <submittedName>
        <fullName evidence="1">Uncharacterized protein</fullName>
    </submittedName>
</protein>
<proteinExistence type="predicted"/>
<reference evidence="1" key="1">
    <citation type="submission" date="2022-04" db="EMBL/GenBank/DDBJ databases">
        <title>Genome of the entomopathogenic fungus Entomophthora muscae.</title>
        <authorList>
            <person name="Elya C."/>
            <person name="Lovett B.R."/>
            <person name="Lee E."/>
            <person name="Macias A.M."/>
            <person name="Hajek A.E."/>
            <person name="De Bivort B.L."/>
            <person name="Kasson M.T."/>
            <person name="De Fine Licht H.H."/>
            <person name="Stajich J.E."/>
        </authorList>
    </citation>
    <scope>NUCLEOTIDE SEQUENCE</scope>
    <source>
        <strain evidence="1">Berkeley</strain>
    </source>
</reference>
<name>A0ACC2RMQ1_9FUNG</name>
<accession>A0ACC2RMQ1</accession>
<dbReference type="EMBL" id="QTSX02007115">
    <property type="protein sequence ID" value="KAJ9051321.1"/>
    <property type="molecule type" value="Genomic_DNA"/>
</dbReference>
<comment type="caution">
    <text evidence="1">The sequence shown here is derived from an EMBL/GenBank/DDBJ whole genome shotgun (WGS) entry which is preliminary data.</text>
</comment>